<evidence type="ECO:0000256" key="1">
    <source>
        <dbReference type="SAM" id="MobiDB-lite"/>
    </source>
</evidence>
<comment type="caution">
    <text evidence="2">The sequence shown here is derived from an EMBL/GenBank/DDBJ whole genome shotgun (WGS) entry which is preliminary data.</text>
</comment>
<dbReference type="OrthoDB" id="774557at2759"/>
<feature type="region of interest" description="Disordered" evidence="1">
    <location>
        <begin position="378"/>
        <end position="588"/>
    </location>
</feature>
<gene>
    <name evidence="2" type="ORF">TRAPUB_12890</name>
</gene>
<feature type="compositionally biased region" description="Low complexity" evidence="1">
    <location>
        <begin position="508"/>
        <end position="554"/>
    </location>
</feature>
<feature type="region of interest" description="Disordered" evidence="1">
    <location>
        <begin position="310"/>
        <end position="360"/>
    </location>
</feature>
<dbReference type="AlphaFoldDB" id="A0A1M2VSK8"/>
<sequence>MNVQHSDMLRQGVPNMHQSIINQPFFPQSQPGQQSSPHNMGPFQNNQGGNPSLGLMGGQPGAPNAGYPLNMQQAPPGRRPGMFMGPHPGGPAPSSLNAPGGGGGPSHMANLGPGQLQSMSSFPGGNLIRRVQSQPMNPNGAHMQGMQSGMQHGMQPGMMGGGMARTPMTPAQQQQQQQMLQLRQQQQQAQLQAQGGALPPEMGLPMNRPTHMPGAGSMPHARTASGQALMSTSMSQHGMQQPMHQQLPHGGYPTPMSLQHQHQQGQLGTSPHIGGQQQPNMPQLASQTPTGRSQMASDNPMFMGFQNQPIRPPTIHGIPQIPNNSQFNFNASPTPPNLGPNLGPSHSGDMSQRGNPTTQGLITPAQALDKMNSGIENFPVGSYAMGQPPMNVPQRPPSQHSPRNPFPIPQSQPPHPPPQQSPRQADRLAGPMQPPGLMQRPQSQPQVHHRQSPIPPGSSRTPRAAHTPLPMNGGINPQGRIPPGPGQSPQGPAHQQVQQPASAPPSSHPAQIAPRPPSANAVVAARAAPQPSVRPPSASQQRPAPETNPVSQAAPPAPAPASVPAPVAAPAPAPPPAPAPAPTPTSTARAPSIYPVGFGQSVCRILQLSGTLGAGHQDRLKQSYWDSVVANFFTEKATMKLTLWKDNQQIEAKPFGTEATGLAQRECLQEKTEIGYPILPRFFLVTSQSGVKSMTITIDGARERLINQQHSLVECANASWTFRYQNGYSITLRGPLTADVVVQPTLHAGQPSPSGAVSAYTLKLERLQFDAFFHDKYVSVGSILGERIAESPRPMPPSPGGAIGPHEDPGRFEEAKYTIEHAVIPAEPINAFGIPQATMRCLELAESVAQMSELIQFSKDTKLGPVDALARFADKLRAAHANNRGVPMTGLPYHVESSSSFGGHGINGINGAPTMFTNNAANAVAGPSQGPSSGAQSQNASDGADGKAGQGTPQASQASGSTPVASASTPASAPTPGGPTTPSMANASLKRKQPAGGRAGDDSPTTANAEGQPAAKRAPRKRGRTQGS</sequence>
<dbReference type="EMBL" id="MNAD01000768">
    <property type="protein sequence ID" value="OJT10591.1"/>
    <property type="molecule type" value="Genomic_DNA"/>
</dbReference>
<dbReference type="Proteomes" id="UP000184267">
    <property type="component" value="Unassembled WGS sequence"/>
</dbReference>
<proteinExistence type="predicted"/>
<feature type="region of interest" description="Disordered" evidence="1">
    <location>
        <begin position="257"/>
        <end position="294"/>
    </location>
</feature>
<accession>A0A1M2VSK8</accession>
<feature type="compositionally biased region" description="Low complexity" evidence="1">
    <location>
        <begin position="925"/>
        <end position="941"/>
    </location>
</feature>
<feature type="compositionally biased region" description="Polar residues" evidence="1">
    <location>
        <begin position="348"/>
        <end position="360"/>
    </location>
</feature>
<feature type="compositionally biased region" description="Low complexity" evidence="1">
    <location>
        <begin position="258"/>
        <end position="268"/>
    </location>
</feature>
<feature type="compositionally biased region" description="Low complexity" evidence="1">
    <location>
        <begin position="23"/>
        <end position="37"/>
    </location>
</feature>
<feature type="compositionally biased region" description="Pro residues" evidence="1">
    <location>
        <begin position="404"/>
        <end position="420"/>
    </location>
</feature>
<feature type="compositionally biased region" description="Basic residues" evidence="1">
    <location>
        <begin position="1017"/>
        <end position="1028"/>
    </location>
</feature>
<feature type="compositionally biased region" description="Polar residues" evidence="1">
    <location>
        <begin position="275"/>
        <end position="294"/>
    </location>
</feature>
<evidence type="ECO:0000313" key="3">
    <source>
        <dbReference type="Proteomes" id="UP000184267"/>
    </source>
</evidence>
<dbReference type="STRING" id="154538.A0A1M2VSK8"/>
<feature type="region of interest" description="Disordered" evidence="1">
    <location>
        <begin position="920"/>
        <end position="1028"/>
    </location>
</feature>
<dbReference type="OMA" id="CSAFPRF"/>
<evidence type="ECO:0000313" key="2">
    <source>
        <dbReference type="EMBL" id="OJT10591.1"/>
    </source>
</evidence>
<protein>
    <submittedName>
        <fullName evidence="2">Adhesion defective protein 1</fullName>
    </submittedName>
</protein>
<feature type="compositionally biased region" description="Polar residues" evidence="1">
    <location>
        <begin position="321"/>
        <end position="331"/>
    </location>
</feature>
<feature type="region of interest" description="Disordered" evidence="1">
    <location>
        <begin position="22"/>
        <end position="108"/>
    </location>
</feature>
<dbReference type="Pfam" id="PF01803">
    <property type="entry name" value="LIM_bind"/>
    <property type="match status" value="1"/>
</dbReference>
<name>A0A1M2VSK8_TRAPU</name>
<feature type="compositionally biased region" description="Pro residues" evidence="1">
    <location>
        <begin position="555"/>
        <end position="583"/>
    </location>
</feature>
<dbReference type="InterPro" id="IPR029005">
    <property type="entry name" value="LIM-bd/SEUSS"/>
</dbReference>
<feature type="compositionally biased region" description="Low complexity" evidence="1">
    <location>
        <begin position="74"/>
        <end position="86"/>
    </location>
</feature>
<feature type="compositionally biased region" description="Low complexity" evidence="1">
    <location>
        <begin position="487"/>
        <end position="501"/>
    </location>
</feature>
<feature type="compositionally biased region" description="Low complexity" evidence="1">
    <location>
        <begin position="958"/>
        <end position="983"/>
    </location>
</feature>
<dbReference type="PANTHER" id="PTHR10378">
    <property type="entry name" value="LIM DOMAIN-BINDING PROTEIN"/>
    <property type="match status" value="1"/>
</dbReference>
<keyword evidence="3" id="KW-1185">Reference proteome</keyword>
<organism evidence="2 3">
    <name type="scientific">Trametes pubescens</name>
    <name type="common">White-rot fungus</name>
    <dbReference type="NCBI Taxonomy" id="154538"/>
    <lineage>
        <taxon>Eukaryota</taxon>
        <taxon>Fungi</taxon>
        <taxon>Dikarya</taxon>
        <taxon>Basidiomycota</taxon>
        <taxon>Agaricomycotina</taxon>
        <taxon>Agaricomycetes</taxon>
        <taxon>Polyporales</taxon>
        <taxon>Polyporaceae</taxon>
        <taxon>Trametes</taxon>
    </lineage>
</organism>
<reference evidence="2 3" key="1">
    <citation type="submission" date="2016-10" db="EMBL/GenBank/DDBJ databases">
        <title>Genome sequence of the basidiomycete white-rot fungus Trametes pubescens.</title>
        <authorList>
            <person name="Makela M.R."/>
            <person name="Granchi Z."/>
            <person name="Peng M."/>
            <person name="De Vries R.P."/>
            <person name="Grigoriev I."/>
            <person name="Riley R."/>
            <person name="Hilden K."/>
        </authorList>
    </citation>
    <scope>NUCLEOTIDE SEQUENCE [LARGE SCALE GENOMIC DNA]</scope>
    <source>
        <strain evidence="2 3">FBCC735</strain>
    </source>
</reference>